<dbReference type="GeneID" id="30966929"/>
<organism evidence="4 5">
    <name type="scientific">Ascoidea rubescens DSM 1968</name>
    <dbReference type="NCBI Taxonomy" id="1344418"/>
    <lineage>
        <taxon>Eukaryota</taxon>
        <taxon>Fungi</taxon>
        <taxon>Dikarya</taxon>
        <taxon>Ascomycota</taxon>
        <taxon>Saccharomycotina</taxon>
        <taxon>Saccharomycetes</taxon>
        <taxon>Ascoideaceae</taxon>
        <taxon>Ascoidea</taxon>
    </lineage>
</organism>
<proteinExistence type="predicted"/>
<sequence>MADADAAQTACRHVEALACGSKLLFVVDLSSRASQAFVGDAFSFEMALSLLPLAQQLSVRNKRLFRAQTNALANQMLRLFVVLLLLLQQHRRPSLSSLLAGFSSNAHGKPIYPSLPYCFNLSNSCNASSNLCSMVVANTPANQIGVDLAHSHDISSTNDLLAEFESIFHPHEYSHIQKYLAQTGSAAINNSVLLAQFWALKESLSKLIGTGLVNIDLSSYHFSFDIDHFNQLAPSQLNTDHWFTEITLFAQAKKLDYSIYLKQIQKDLYCSVIHENSSSSVSANSSDNIKIINVGLEEMFSVLSHYK</sequence>
<dbReference type="InterPro" id="IPR050559">
    <property type="entry name" value="P-Pant_transferase_sf"/>
</dbReference>
<dbReference type="InterPro" id="IPR037143">
    <property type="entry name" value="4-PPantetheinyl_Trfase_dom_sf"/>
</dbReference>
<accession>A0A1D2VHZ7</accession>
<dbReference type="EMBL" id="KV454480">
    <property type="protein sequence ID" value="ODV61281.1"/>
    <property type="molecule type" value="Genomic_DNA"/>
</dbReference>
<reference evidence="5" key="1">
    <citation type="submission" date="2016-05" db="EMBL/GenBank/DDBJ databases">
        <title>Comparative genomics of biotechnologically important yeasts.</title>
        <authorList>
            <consortium name="DOE Joint Genome Institute"/>
            <person name="Riley R."/>
            <person name="Haridas S."/>
            <person name="Wolfe K.H."/>
            <person name="Lopes M.R."/>
            <person name="Hittinger C.T."/>
            <person name="Goker M."/>
            <person name="Salamov A."/>
            <person name="Wisecaver J."/>
            <person name="Long T.M."/>
            <person name="Aerts A.L."/>
            <person name="Barry K."/>
            <person name="Choi C."/>
            <person name="Clum A."/>
            <person name="Coughlan A.Y."/>
            <person name="Deshpande S."/>
            <person name="Douglass A.P."/>
            <person name="Hanson S.J."/>
            <person name="Klenk H.-P."/>
            <person name="Labutti K."/>
            <person name="Lapidus A."/>
            <person name="Lindquist E."/>
            <person name="Lipzen A."/>
            <person name="Meier-Kolthoff J.P."/>
            <person name="Ohm R.A."/>
            <person name="Otillar R.P."/>
            <person name="Pangilinan J."/>
            <person name="Peng Y."/>
            <person name="Rokas A."/>
            <person name="Rosa C.A."/>
            <person name="Scheuner C."/>
            <person name="Sibirny A.A."/>
            <person name="Slot J.C."/>
            <person name="Stielow J.B."/>
            <person name="Sun H."/>
            <person name="Kurtzman C.P."/>
            <person name="Blackwell M."/>
            <person name="Grigoriev I.V."/>
            <person name="Jeffries T.W."/>
        </authorList>
    </citation>
    <scope>NUCLEOTIDE SEQUENCE [LARGE SCALE GENOMIC DNA]</scope>
    <source>
        <strain evidence="5">DSM 1968</strain>
    </source>
</reference>
<dbReference type="AlphaFoldDB" id="A0A1D2VHZ7"/>
<dbReference type="GO" id="GO:0008897">
    <property type="term" value="F:holo-[acyl-carrier-protein] synthase activity"/>
    <property type="evidence" value="ECO:0007669"/>
    <property type="project" value="UniProtKB-EC"/>
</dbReference>
<feature type="domain" description="4'-phosphopantetheinyl transferase" evidence="3">
    <location>
        <begin position="143"/>
        <end position="237"/>
    </location>
</feature>
<dbReference type="GO" id="GO:0005829">
    <property type="term" value="C:cytosol"/>
    <property type="evidence" value="ECO:0007669"/>
    <property type="project" value="TreeGrafter"/>
</dbReference>
<dbReference type="EC" id="2.7.8.7" evidence="1"/>
<evidence type="ECO:0000256" key="2">
    <source>
        <dbReference type="ARBA" id="ARBA00022679"/>
    </source>
</evidence>
<evidence type="ECO:0000256" key="1">
    <source>
        <dbReference type="ARBA" id="ARBA00013172"/>
    </source>
</evidence>
<gene>
    <name evidence="4" type="ORF">ASCRUDRAFT_75971</name>
</gene>
<dbReference type="InParanoid" id="A0A1D2VHZ7"/>
<dbReference type="RefSeq" id="XP_020047588.1">
    <property type="nucleotide sequence ID" value="XM_020193293.1"/>
</dbReference>
<dbReference type="Pfam" id="PF01648">
    <property type="entry name" value="ACPS"/>
    <property type="match status" value="1"/>
</dbReference>
<dbReference type="OrthoDB" id="26719at2759"/>
<name>A0A1D2VHZ7_9ASCO</name>
<dbReference type="GO" id="GO:0019878">
    <property type="term" value="P:lysine biosynthetic process via aminoadipic acid"/>
    <property type="evidence" value="ECO:0007669"/>
    <property type="project" value="TreeGrafter"/>
</dbReference>
<dbReference type="GO" id="GO:0000287">
    <property type="term" value="F:magnesium ion binding"/>
    <property type="evidence" value="ECO:0007669"/>
    <property type="project" value="InterPro"/>
</dbReference>
<evidence type="ECO:0000259" key="3">
    <source>
        <dbReference type="Pfam" id="PF01648"/>
    </source>
</evidence>
<evidence type="ECO:0000313" key="4">
    <source>
        <dbReference type="EMBL" id="ODV61281.1"/>
    </source>
</evidence>
<protein>
    <recommendedName>
        <fullName evidence="1">holo-[acyl-carrier-protein] synthase</fullName>
        <ecNumber evidence="1">2.7.8.7</ecNumber>
    </recommendedName>
</protein>
<keyword evidence="2" id="KW-0808">Transferase</keyword>
<dbReference type="STRING" id="1344418.A0A1D2VHZ7"/>
<dbReference type="InterPro" id="IPR008278">
    <property type="entry name" value="4-PPantetheinyl_Trfase_dom"/>
</dbReference>
<dbReference type="FunCoup" id="A0A1D2VHZ7">
    <property type="interactions" value="26"/>
</dbReference>
<keyword evidence="5" id="KW-1185">Reference proteome</keyword>
<dbReference type="Gene3D" id="3.90.470.20">
    <property type="entry name" value="4'-phosphopantetheinyl transferase domain"/>
    <property type="match status" value="1"/>
</dbReference>
<dbReference type="SUPFAM" id="SSF56214">
    <property type="entry name" value="4'-phosphopantetheinyl transferase"/>
    <property type="match status" value="1"/>
</dbReference>
<dbReference type="Proteomes" id="UP000095038">
    <property type="component" value="Unassembled WGS sequence"/>
</dbReference>
<dbReference type="PANTHER" id="PTHR12215:SF10">
    <property type="entry name" value="L-AMINOADIPATE-SEMIALDEHYDE DEHYDROGENASE-PHOSPHOPANTETHEINYL TRANSFERASE"/>
    <property type="match status" value="1"/>
</dbReference>
<dbReference type="PANTHER" id="PTHR12215">
    <property type="entry name" value="PHOSPHOPANTETHEINE TRANSFERASE"/>
    <property type="match status" value="1"/>
</dbReference>
<evidence type="ECO:0000313" key="5">
    <source>
        <dbReference type="Proteomes" id="UP000095038"/>
    </source>
</evidence>